<dbReference type="SUPFAM" id="SSF51735">
    <property type="entry name" value="NAD(P)-binding Rossmann-fold domains"/>
    <property type="match status" value="1"/>
</dbReference>
<dbReference type="Proteomes" id="UP000326877">
    <property type="component" value="Unassembled WGS sequence"/>
</dbReference>
<name>A0A5N7C010_PETAA</name>
<gene>
    <name evidence="2" type="ORF">BDV23DRAFT_195822</name>
</gene>
<proteinExistence type="inferred from homology"/>
<dbReference type="Gene3D" id="3.40.50.720">
    <property type="entry name" value="NAD(P)-binding Rossmann-like Domain"/>
    <property type="match status" value="1"/>
</dbReference>
<comment type="similarity">
    <text evidence="1">Belongs to the ornithine cyclodeaminase/mu-crystallin family.</text>
</comment>
<evidence type="ECO:0000256" key="1">
    <source>
        <dbReference type="ARBA" id="ARBA00008903"/>
    </source>
</evidence>
<dbReference type="EMBL" id="ML735293">
    <property type="protein sequence ID" value="KAE8387425.1"/>
    <property type="molecule type" value="Genomic_DNA"/>
</dbReference>
<sequence length="283" mass="31102">MLILEKHAIKQTLLSLSSQECHPLLASLHTMLHKYCSTNDVSQRKTESIISPTGQTALIMPCSTPESTSVKIVTVGEGVQGCISLLTLNGGNSSIVVFGAGRQAEWHIRLALLLCDDVKGLGQLFDLLGRSHPELKFVDRLRVRLAVADAIFCCTPTTAPHFPHEYLSKVDSKYACLAVAGEMIQARVKRDQLIEAGALYQGGDIQLHHGNHVFKCVGLAIMDLAVTQKILSMAKKGIHLQLTDPTRVYELGMYSRLIFLDLLISFFPRKLNDIPWICGGIAE</sequence>
<dbReference type="PANTHER" id="PTHR13812">
    <property type="entry name" value="KETIMINE REDUCTASE MU-CRYSTALLIN"/>
    <property type="match status" value="1"/>
</dbReference>
<reference evidence="2" key="1">
    <citation type="submission" date="2019-04" db="EMBL/GenBank/DDBJ databases">
        <title>Friends and foes A comparative genomics studyof 23 Aspergillus species from section Flavi.</title>
        <authorList>
            <consortium name="DOE Joint Genome Institute"/>
            <person name="Kjaerbolling I."/>
            <person name="Vesth T."/>
            <person name="Frisvad J.C."/>
            <person name="Nybo J.L."/>
            <person name="Theobald S."/>
            <person name="Kildgaard S."/>
            <person name="Isbrandt T."/>
            <person name="Kuo A."/>
            <person name="Sato A."/>
            <person name="Lyhne E.K."/>
            <person name="Kogle M.E."/>
            <person name="Wiebenga A."/>
            <person name="Kun R.S."/>
            <person name="Lubbers R.J."/>
            <person name="Makela M.R."/>
            <person name="Barry K."/>
            <person name="Chovatia M."/>
            <person name="Clum A."/>
            <person name="Daum C."/>
            <person name="Haridas S."/>
            <person name="He G."/>
            <person name="LaButti K."/>
            <person name="Lipzen A."/>
            <person name="Mondo S."/>
            <person name="Riley R."/>
            <person name="Salamov A."/>
            <person name="Simmons B.A."/>
            <person name="Magnuson J.K."/>
            <person name="Henrissat B."/>
            <person name="Mortensen U.H."/>
            <person name="Larsen T.O."/>
            <person name="Devries R.P."/>
            <person name="Grigoriev I.V."/>
            <person name="Machida M."/>
            <person name="Baker S.E."/>
            <person name="Andersen M.R."/>
        </authorList>
    </citation>
    <scope>NUCLEOTIDE SEQUENCE [LARGE SCALE GENOMIC DNA]</scope>
    <source>
        <strain evidence="2">IBT 14317</strain>
    </source>
</reference>
<evidence type="ECO:0000313" key="2">
    <source>
        <dbReference type="EMBL" id="KAE8387425.1"/>
    </source>
</evidence>
<dbReference type="OrthoDB" id="41492at2759"/>
<accession>A0A5N7C010</accession>
<dbReference type="InterPro" id="IPR003462">
    <property type="entry name" value="ODC_Mu_crystall"/>
</dbReference>
<dbReference type="AlphaFoldDB" id="A0A5N7C010"/>
<dbReference type="PANTHER" id="PTHR13812:SF19">
    <property type="entry name" value="KETIMINE REDUCTASE MU-CRYSTALLIN"/>
    <property type="match status" value="1"/>
</dbReference>
<organism evidence="2">
    <name type="scientific">Petromyces alliaceus</name>
    <name type="common">Aspergillus alliaceus</name>
    <dbReference type="NCBI Taxonomy" id="209559"/>
    <lineage>
        <taxon>Eukaryota</taxon>
        <taxon>Fungi</taxon>
        <taxon>Dikarya</taxon>
        <taxon>Ascomycota</taxon>
        <taxon>Pezizomycotina</taxon>
        <taxon>Eurotiomycetes</taxon>
        <taxon>Eurotiomycetidae</taxon>
        <taxon>Eurotiales</taxon>
        <taxon>Aspergillaceae</taxon>
        <taxon>Aspergillus</taxon>
        <taxon>Aspergillus subgen. Circumdati</taxon>
    </lineage>
</organism>
<dbReference type="GO" id="GO:0005737">
    <property type="term" value="C:cytoplasm"/>
    <property type="evidence" value="ECO:0007669"/>
    <property type="project" value="TreeGrafter"/>
</dbReference>
<dbReference type="InterPro" id="IPR036291">
    <property type="entry name" value="NAD(P)-bd_dom_sf"/>
</dbReference>
<protein>
    <submittedName>
        <fullName evidence="2">Uncharacterized protein</fullName>
    </submittedName>
</protein>